<dbReference type="Proteomes" id="UP000320300">
    <property type="component" value="Unassembled WGS sequence"/>
</dbReference>
<keyword evidence="2" id="KW-1185">Reference proteome</keyword>
<proteinExistence type="predicted"/>
<organism evidence="1 2">
    <name type="scientific">Pedobacter westerhofensis</name>
    <dbReference type="NCBI Taxonomy" id="425512"/>
    <lineage>
        <taxon>Bacteria</taxon>
        <taxon>Pseudomonadati</taxon>
        <taxon>Bacteroidota</taxon>
        <taxon>Sphingobacteriia</taxon>
        <taxon>Sphingobacteriales</taxon>
        <taxon>Sphingobacteriaceae</taxon>
        <taxon>Pedobacter</taxon>
    </lineage>
</organism>
<sequence length="94" mass="10093">MPRGWFSYNGATGSNADLAAGNYNYLEGVPFECNGTSAICAIYAYYNAGTILGPTTNPRAPLTPHVQNYIVTSRTLGVNGIPQAAKPYLYKKTL</sequence>
<evidence type="ECO:0000313" key="2">
    <source>
        <dbReference type="Proteomes" id="UP000320300"/>
    </source>
</evidence>
<accession>A0A521FRJ8</accession>
<protein>
    <submittedName>
        <fullName evidence="1">Uncharacterized protein</fullName>
    </submittedName>
</protein>
<dbReference type="AlphaFoldDB" id="A0A521FRJ8"/>
<dbReference type="EMBL" id="FXTN01000018">
    <property type="protein sequence ID" value="SMO98857.1"/>
    <property type="molecule type" value="Genomic_DNA"/>
</dbReference>
<reference evidence="1 2" key="1">
    <citation type="submission" date="2017-05" db="EMBL/GenBank/DDBJ databases">
        <authorList>
            <person name="Varghese N."/>
            <person name="Submissions S."/>
        </authorList>
    </citation>
    <scope>NUCLEOTIDE SEQUENCE [LARGE SCALE GENOMIC DNA]</scope>
    <source>
        <strain evidence="1 2">DSM 19036</strain>
    </source>
</reference>
<evidence type="ECO:0000313" key="1">
    <source>
        <dbReference type="EMBL" id="SMO98857.1"/>
    </source>
</evidence>
<gene>
    <name evidence="1" type="ORF">SAMN06265348_1188</name>
</gene>
<name>A0A521FRJ8_9SPHI</name>